<feature type="signal peptide" evidence="9">
    <location>
        <begin position="1"/>
        <end position="18"/>
    </location>
</feature>
<evidence type="ECO:0000256" key="1">
    <source>
        <dbReference type="ARBA" id="ARBA00004442"/>
    </source>
</evidence>
<reference evidence="10 11" key="1">
    <citation type="submission" date="2019-03" db="EMBL/GenBank/DDBJ databases">
        <title>Genomic Encyclopedia of Type Strains, Phase IV (KMG-IV): sequencing the most valuable type-strain genomes for metagenomic binning, comparative biology and taxonomic classification.</title>
        <authorList>
            <person name="Goeker M."/>
        </authorList>
    </citation>
    <scope>NUCLEOTIDE SEQUENCE [LARGE SCALE GENOMIC DNA]</scope>
    <source>
        <strain evidence="10 11">DSM 103923</strain>
    </source>
</reference>
<dbReference type="GO" id="GO:1990281">
    <property type="term" value="C:efflux pump complex"/>
    <property type="evidence" value="ECO:0007669"/>
    <property type="project" value="TreeGrafter"/>
</dbReference>
<protein>
    <submittedName>
        <fullName evidence="10">Outer membrane protein TolC</fullName>
    </submittedName>
</protein>
<keyword evidence="9" id="KW-0732">Signal</keyword>
<evidence type="ECO:0000256" key="7">
    <source>
        <dbReference type="ARBA" id="ARBA00023237"/>
    </source>
</evidence>
<organism evidence="10 11">
    <name type="scientific">Sulfuritortus calidifontis</name>
    <dbReference type="NCBI Taxonomy" id="1914471"/>
    <lineage>
        <taxon>Bacteria</taxon>
        <taxon>Pseudomonadati</taxon>
        <taxon>Pseudomonadota</taxon>
        <taxon>Betaproteobacteria</taxon>
        <taxon>Nitrosomonadales</taxon>
        <taxon>Thiobacillaceae</taxon>
        <taxon>Sulfuritortus</taxon>
    </lineage>
</organism>
<accession>A0A4R3JT18</accession>
<feature type="chain" id="PRO_5020896803" evidence="9">
    <location>
        <begin position="19"/>
        <end position="424"/>
    </location>
</feature>
<dbReference type="PANTHER" id="PTHR30026">
    <property type="entry name" value="OUTER MEMBRANE PROTEIN TOLC"/>
    <property type="match status" value="1"/>
</dbReference>
<dbReference type="GO" id="GO:0015562">
    <property type="term" value="F:efflux transmembrane transporter activity"/>
    <property type="evidence" value="ECO:0007669"/>
    <property type="project" value="InterPro"/>
</dbReference>
<evidence type="ECO:0000313" key="10">
    <source>
        <dbReference type="EMBL" id="TCS70417.1"/>
    </source>
</evidence>
<dbReference type="GO" id="GO:0015288">
    <property type="term" value="F:porin activity"/>
    <property type="evidence" value="ECO:0007669"/>
    <property type="project" value="TreeGrafter"/>
</dbReference>
<keyword evidence="5" id="KW-0812">Transmembrane</keyword>
<evidence type="ECO:0000256" key="6">
    <source>
        <dbReference type="ARBA" id="ARBA00023136"/>
    </source>
</evidence>
<dbReference type="EMBL" id="SLZY01000016">
    <property type="protein sequence ID" value="TCS70417.1"/>
    <property type="molecule type" value="Genomic_DNA"/>
</dbReference>
<keyword evidence="7" id="KW-0998">Cell outer membrane</keyword>
<keyword evidence="3" id="KW-0813">Transport</keyword>
<dbReference type="PANTHER" id="PTHR30026:SF20">
    <property type="entry name" value="OUTER MEMBRANE PROTEIN TOLC"/>
    <property type="match status" value="1"/>
</dbReference>
<comment type="subcellular location">
    <subcellularLocation>
        <location evidence="1">Cell outer membrane</location>
    </subcellularLocation>
</comment>
<sequence length="424" mass="47709">MRCWPALLALVIALPVQAAGKPLSLDEVLAVADAAHPDLDVATAQRELAEAEQALTESLNDARVNLEGTLRTGRNPVLRDRFESDNSVRLNLRKTLIDGGRNEAAISAARLETQARSLQWLDAKAQRRIALMSRFFDVLLADLRYTADNEFMTVAYLRWDDDKQRQELGLRSAAEVAALEATFQDARIMRNEAERKMREKRLALAAAMNRINELPSELDDPRLSSNERPLPEFDVLLARTLAENPRLVAQKQLLDAAQNRLASIRAENRPSLEFEAEAATWSRDAATRDELRAGVNLVWPFYQGKRVDARIAKEQAQFHLLQAQYEGMKLDLQQALYAAWQEIQQLRETERNAAAVNAAYRDVALEQARAVYELELQTKLGTAMAETQAALWRSRAVEYRLALAWAKLEALVGGPIDARMEKGK</sequence>
<dbReference type="Proteomes" id="UP000295135">
    <property type="component" value="Unassembled WGS sequence"/>
</dbReference>
<dbReference type="InterPro" id="IPR051906">
    <property type="entry name" value="TolC-like"/>
</dbReference>
<comment type="caution">
    <text evidence="10">The sequence shown here is derived from an EMBL/GenBank/DDBJ whole genome shotgun (WGS) entry which is preliminary data.</text>
</comment>
<evidence type="ECO:0000256" key="5">
    <source>
        <dbReference type="ARBA" id="ARBA00022692"/>
    </source>
</evidence>
<dbReference type="SUPFAM" id="SSF56954">
    <property type="entry name" value="Outer membrane efflux proteins (OEP)"/>
    <property type="match status" value="1"/>
</dbReference>
<evidence type="ECO:0000256" key="3">
    <source>
        <dbReference type="ARBA" id="ARBA00022448"/>
    </source>
</evidence>
<comment type="similarity">
    <text evidence="2">Belongs to the outer membrane factor (OMF) (TC 1.B.17) family.</text>
</comment>
<evidence type="ECO:0000256" key="8">
    <source>
        <dbReference type="SAM" id="Coils"/>
    </source>
</evidence>
<proteinExistence type="inferred from homology"/>
<keyword evidence="6" id="KW-0472">Membrane</keyword>
<evidence type="ECO:0000256" key="4">
    <source>
        <dbReference type="ARBA" id="ARBA00022452"/>
    </source>
</evidence>
<dbReference type="Pfam" id="PF02321">
    <property type="entry name" value="OEP"/>
    <property type="match status" value="1"/>
</dbReference>
<name>A0A4R3JT18_9PROT</name>
<keyword evidence="8" id="KW-0175">Coiled coil</keyword>
<keyword evidence="11" id="KW-1185">Reference proteome</keyword>
<dbReference type="Gene3D" id="1.20.1600.10">
    <property type="entry name" value="Outer membrane efflux proteins (OEP)"/>
    <property type="match status" value="1"/>
</dbReference>
<feature type="coiled-coil region" evidence="8">
    <location>
        <begin position="176"/>
        <end position="210"/>
    </location>
</feature>
<evidence type="ECO:0000256" key="2">
    <source>
        <dbReference type="ARBA" id="ARBA00007613"/>
    </source>
</evidence>
<keyword evidence="4" id="KW-1134">Transmembrane beta strand</keyword>
<dbReference type="AlphaFoldDB" id="A0A4R3JT18"/>
<dbReference type="GO" id="GO:0009279">
    <property type="term" value="C:cell outer membrane"/>
    <property type="evidence" value="ECO:0007669"/>
    <property type="project" value="UniProtKB-SubCell"/>
</dbReference>
<dbReference type="RefSeq" id="WP_126463123.1">
    <property type="nucleotide sequence ID" value="NZ_AP018721.1"/>
</dbReference>
<evidence type="ECO:0000256" key="9">
    <source>
        <dbReference type="SAM" id="SignalP"/>
    </source>
</evidence>
<gene>
    <name evidence="10" type="ORF">EDC61_11616</name>
</gene>
<evidence type="ECO:0000313" key="11">
    <source>
        <dbReference type="Proteomes" id="UP000295135"/>
    </source>
</evidence>
<dbReference type="InterPro" id="IPR003423">
    <property type="entry name" value="OMP_efflux"/>
</dbReference>